<gene>
    <name evidence="4" type="ORF">FA13DRAFT_1755596</name>
</gene>
<sequence length="265" mass="28351">MPVLTSTNSKVLVTGANGYIGAWVVKTLLGRGYSVRAVVRNLAKADILKGLFASHVEGGKLEFAYVANLVEVTTIRPAVDGTLGILKSALKNGKDVKRIGITSSSGSLAATAPLEFLSTPTTFTEADWNDAAIRAVQEGSTHPLVAYAASKTLAEKAAWEFHNAHKPAWDITTLNPPLVYGPTLLPAKAPADIGGTQGIWYGTVIAAGEKDKEQLGEKNGYAWVDVRDVAEAHVRSLEKEEAGGERIIVSSWSYIWQEWFDAATS</sequence>
<dbReference type="STRING" id="71717.A0A4Y7T4R7"/>
<accession>A0A4Y7T4R7</accession>
<name>A0A4Y7T4R7_COPMI</name>
<dbReference type="Gene3D" id="3.40.50.720">
    <property type="entry name" value="NAD(P)-binding Rossmann-like Domain"/>
    <property type="match status" value="2"/>
</dbReference>
<dbReference type="PANTHER" id="PTHR10366">
    <property type="entry name" value="NAD DEPENDENT EPIMERASE/DEHYDRATASE"/>
    <property type="match status" value="1"/>
</dbReference>
<evidence type="ECO:0000313" key="5">
    <source>
        <dbReference type="Proteomes" id="UP000298030"/>
    </source>
</evidence>
<evidence type="ECO:0000256" key="2">
    <source>
        <dbReference type="ARBA" id="ARBA00023445"/>
    </source>
</evidence>
<proteinExistence type="inferred from homology"/>
<dbReference type="SUPFAM" id="SSF51735">
    <property type="entry name" value="NAD(P)-binding Rossmann-fold domains"/>
    <property type="match status" value="1"/>
</dbReference>
<feature type="domain" description="NAD-dependent epimerase/dehydratase" evidence="3">
    <location>
        <begin position="11"/>
        <end position="245"/>
    </location>
</feature>
<dbReference type="AlphaFoldDB" id="A0A4Y7T4R7"/>
<comment type="similarity">
    <text evidence="2">Belongs to the NAD(P)-dependent epimerase/dehydratase family. Dihydroflavonol-4-reductase subfamily.</text>
</comment>
<keyword evidence="5" id="KW-1185">Reference proteome</keyword>
<dbReference type="InterPro" id="IPR036291">
    <property type="entry name" value="NAD(P)-bd_dom_sf"/>
</dbReference>
<dbReference type="Pfam" id="PF01370">
    <property type="entry name" value="Epimerase"/>
    <property type="match status" value="1"/>
</dbReference>
<dbReference type="PANTHER" id="PTHR10366:SF564">
    <property type="entry name" value="STEROL-4-ALPHA-CARBOXYLATE 3-DEHYDROGENASE, DECARBOXYLATING"/>
    <property type="match status" value="1"/>
</dbReference>
<evidence type="ECO:0000256" key="1">
    <source>
        <dbReference type="ARBA" id="ARBA00023002"/>
    </source>
</evidence>
<dbReference type="EMBL" id="QPFP01000028">
    <property type="protein sequence ID" value="TEB29167.1"/>
    <property type="molecule type" value="Genomic_DNA"/>
</dbReference>
<dbReference type="GO" id="GO:0016616">
    <property type="term" value="F:oxidoreductase activity, acting on the CH-OH group of donors, NAD or NADP as acceptor"/>
    <property type="evidence" value="ECO:0007669"/>
    <property type="project" value="TreeGrafter"/>
</dbReference>
<protein>
    <submittedName>
        <fullName evidence="4">NAD(P)-binding protein</fullName>
    </submittedName>
</protein>
<organism evidence="4 5">
    <name type="scientific">Coprinellus micaceus</name>
    <name type="common">Glistening ink-cap mushroom</name>
    <name type="synonym">Coprinus micaceus</name>
    <dbReference type="NCBI Taxonomy" id="71717"/>
    <lineage>
        <taxon>Eukaryota</taxon>
        <taxon>Fungi</taxon>
        <taxon>Dikarya</taxon>
        <taxon>Basidiomycota</taxon>
        <taxon>Agaricomycotina</taxon>
        <taxon>Agaricomycetes</taxon>
        <taxon>Agaricomycetidae</taxon>
        <taxon>Agaricales</taxon>
        <taxon>Agaricineae</taxon>
        <taxon>Psathyrellaceae</taxon>
        <taxon>Coprinellus</taxon>
    </lineage>
</organism>
<dbReference type="InterPro" id="IPR001509">
    <property type="entry name" value="Epimerase_deHydtase"/>
</dbReference>
<keyword evidence="1" id="KW-0560">Oxidoreductase</keyword>
<comment type="caution">
    <text evidence="4">The sequence shown here is derived from an EMBL/GenBank/DDBJ whole genome shotgun (WGS) entry which is preliminary data.</text>
</comment>
<evidence type="ECO:0000313" key="4">
    <source>
        <dbReference type="EMBL" id="TEB29167.1"/>
    </source>
</evidence>
<dbReference type="InterPro" id="IPR050425">
    <property type="entry name" value="NAD(P)_dehydrat-like"/>
</dbReference>
<dbReference type="Proteomes" id="UP000298030">
    <property type="component" value="Unassembled WGS sequence"/>
</dbReference>
<reference evidence="4 5" key="1">
    <citation type="journal article" date="2019" name="Nat. Ecol. Evol.">
        <title>Megaphylogeny resolves global patterns of mushroom evolution.</title>
        <authorList>
            <person name="Varga T."/>
            <person name="Krizsan K."/>
            <person name="Foldi C."/>
            <person name="Dima B."/>
            <person name="Sanchez-Garcia M."/>
            <person name="Sanchez-Ramirez S."/>
            <person name="Szollosi G.J."/>
            <person name="Szarkandi J.G."/>
            <person name="Papp V."/>
            <person name="Albert L."/>
            <person name="Andreopoulos W."/>
            <person name="Angelini C."/>
            <person name="Antonin V."/>
            <person name="Barry K.W."/>
            <person name="Bougher N.L."/>
            <person name="Buchanan P."/>
            <person name="Buyck B."/>
            <person name="Bense V."/>
            <person name="Catcheside P."/>
            <person name="Chovatia M."/>
            <person name="Cooper J."/>
            <person name="Damon W."/>
            <person name="Desjardin D."/>
            <person name="Finy P."/>
            <person name="Geml J."/>
            <person name="Haridas S."/>
            <person name="Hughes K."/>
            <person name="Justo A."/>
            <person name="Karasinski D."/>
            <person name="Kautmanova I."/>
            <person name="Kiss B."/>
            <person name="Kocsube S."/>
            <person name="Kotiranta H."/>
            <person name="LaButti K.M."/>
            <person name="Lechner B.E."/>
            <person name="Liimatainen K."/>
            <person name="Lipzen A."/>
            <person name="Lukacs Z."/>
            <person name="Mihaltcheva S."/>
            <person name="Morgado L.N."/>
            <person name="Niskanen T."/>
            <person name="Noordeloos M.E."/>
            <person name="Ohm R.A."/>
            <person name="Ortiz-Santana B."/>
            <person name="Ovrebo C."/>
            <person name="Racz N."/>
            <person name="Riley R."/>
            <person name="Savchenko A."/>
            <person name="Shiryaev A."/>
            <person name="Soop K."/>
            <person name="Spirin V."/>
            <person name="Szebenyi C."/>
            <person name="Tomsovsky M."/>
            <person name="Tulloss R.E."/>
            <person name="Uehling J."/>
            <person name="Grigoriev I.V."/>
            <person name="Vagvolgyi C."/>
            <person name="Papp T."/>
            <person name="Martin F.M."/>
            <person name="Miettinen O."/>
            <person name="Hibbett D.S."/>
            <person name="Nagy L.G."/>
        </authorList>
    </citation>
    <scope>NUCLEOTIDE SEQUENCE [LARGE SCALE GENOMIC DNA]</scope>
    <source>
        <strain evidence="4 5">FP101781</strain>
    </source>
</reference>
<evidence type="ECO:0000259" key="3">
    <source>
        <dbReference type="Pfam" id="PF01370"/>
    </source>
</evidence>
<dbReference type="OrthoDB" id="2735536at2759"/>